<dbReference type="InterPro" id="IPR016346">
    <property type="entry name" value="G-protein_beta_1-5"/>
</dbReference>
<feature type="repeat" description="WD" evidence="1">
    <location>
        <begin position="53"/>
        <end position="93"/>
    </location>
</feature>
<accession>X6LV81</accession>
<dbReference type="InterPro" id="IPR015943">
    <property type="entry name" value="WD40/YVTN_repeat-like_dom_sf"/>
</dbReference>
<dbReference type="PROSITE" id="PS50294">
    <property type="entry name" value="WD_REPEATS_REGION"/>
    <property type="match status" value="1"/>
</dbReference>
<organism evidence="2 3">
    <name type="scientific">Reticulomyxa filosa</name>
    <dbReference type="NCBI Taxonomy" id="46433"/>
    <lineage>
        <taxon>Eukaryota</taxon>
        <taxon>Sar</taxon>
        <taxon>Rhizaria</taxon>
        <taxon>Retaria</taxon>
        <taxon>Foraminifera</taxon>
        <taxon>Monothalamids</taxon>
        <taxon>Reticulomyxidae</taxon>
        <taxon>Reticulomyxa</taxon>
    </lineage>
</organism>
<proteinExistence type="predicted"/>
<reference evidence="2 3" key="1">
    <citation type="journal article" date="2013" name="Curr. Biol.">
        <title>The Genome of the Foraminiferan Reticulomyxa filosa.</title>
        <authorList>
            <person name="Glockner G."/>
            <person name="Hulsmann N."/>
            <person name="Schleicher M."/>
            <person name="Noegel A.A."/>
            <person name="Eichinger L."/>
            <person name="Gallinger C."/>
            <person name="Pawlowski J."/>
            <person name="Sierra R."/>
            <person name="Euteneuer U."/>
            <person name="Pillet L."/>
            <person name="Moustafa A."/>
            <person name="Platzer M."/>
            <person name="Groth M."/>
            <person name="Szafranski K."/>
            <person name="Schliwa M."/>
        </authorList>
    </citation>
    <scope>NUCLEOTIDE SEQUENCE [LARGE SCALE GENOMIC DNA]</scope>
</reference>
<evidence type="ECO:0000313" key="3">
    <source>
        <dbReference type="Proteomes" id="UP000023152"/>
    </source>
</evidence>
<evidence type="ECO:0000313" key="2">
    <source>
        <dbReference type="EMBL" id="ETO05276.1"/>
    </source>
</evidence>
<dbReference type="InterPro" id="IPR001680">
    <property type="entry name" value="WD40_rpt"/>
</dbReference>
<gene>
    <name evidence="2" type="ORF">RFI_32120</name>
</gene>
<dbReference type="Pfam" id="PF00400">
    <property type="entry name" value="WD40"/>
    <property type="match status" value="4"/>
</dbReference>
<dbReference type="SMART" id="SM00320">
    <property type="entry name" value="WD40"/>
    <property type="match status" value="5"/>
</dbReference>
<sequence length="274" mass="30807">MTCTFSPSGNLAAVGGLDNICSIFDVSSVFKSSTFLASLTSKRNKLTRAKCELIGHEGYLSCCKFMDENTIITTSGDSTAIYWDIEKQSMISSFSRHTGDILSVCVDPPNHLCITASADATAKVWDYRAPTKCILDFSGFHQSDINWFLYNTLYHTFFFFIEFLLLLHSVQLFPNKRSFVTGSDDMNCKLFDLRAFQQMANYQSKDSICSVDVSISGYYLFVTSGRDFVIVWDTITAEEAYQLRHPHLTNRSQLSPNGHAVATGCCNFVLYIWS</sequence>
<name>X6LV81_RETFI</name>
<dbReference type="Proteomes" id="UP000023152">
    <property type="component" value="Unassembled WGS sequence"/>
</dbReference>
<dbReference type="EMBL" id="ASPP01028320">
    <property type="protein sequence ID" value="ETO05276.1"/>
    <property type="molecule type" value="Genomic_DNA"/>
</dbReference>
<keyword evidence="3" id="KW-1185">Reference proteome</keyword>
<dbReference type="SUPFAM" id="SSF50978">
    <property type="entry name" value="WD40 repeat-like"/>
    <property type="match status" value="1"/>
</dbReference>
<dbReference type="PROSITE" id="PS50082">
    <property type="entry name" value="WD_REPEATS_2"/>
    <property type="match status" value="2"/>
</dbReference>
<dbReference type="InterPro" id="IPR036322">
    <property type="entry name" value="WD40_repeat_dom_sf"/>
</dbReference>
<comment type="caution">
    <text evidence="2">The sequence shown here is derived from an EMBL/GenBank/DDBJ whole genome shotgun (WGS) entry which is preliminary data.</text>
</comment>
<evidence type="ECO:0000256" key="1">
    <source>
        <dbReference type="PROSITE-ProRule" id="PRU00221"/>
    </source>
</evidence>
<protein>
    <submittedName>
        <fullName evidence="2">Small G-beta protein GPB</fullName>
    </submittedName>
</protein>
<dbReference type="OrthoDB" id="10255630at2759"/>
<dbReference type="GO" id="GO:0007165">
    <property type="term" value="P:signal transduction"/>
    <property type="evidence" value="ECO:0007669"/>
    <property type="project" value="InterPro"/>
</dbReference>
<dbReference type="PANTHER" id="PTHR19850">
    <property type="entry name" value="GUANINE NUCLEOTIDE-BINDING PROTEIN BETA G PROTEIN BETA"/>
    <property type="match status" value="1"/>
</dbReference>
<feature type="repeat" description="WD" evidence="1">
    <location>
        <begin position="94"/>
        <end position="128"/>
    </location>
</feature>
<dbReference type="AlphaFoldDB" id="X6LV81"/>
<dbReference type="Gene3D" id="2.130.10.10">
    <property type="entry name" value="YVTN repeat-like/Quinoprotein amine dehydrogenase"/>
    <property type="match status" value="1"/>
</dbReference>
<keyword evidence="1" id="KW-0853">WD repeat</keyword>